<dbReference type="AlphaFoldDB" id="A0ABD2X4T8"/>
<dbReference type="EMBL" id="JBJJXI010000051">
    <property type="protein sequence ID" value="KAL3400371.1"/>
    <property type="molecule type" value="Genomic_DNA"/>
</dbReference>
<evidence type="ECO:0000256" key="4">
    <source>
        <dbReference type="ARBA" id="ARBA00022807"/>
    </source>
</evidence>
<feature type="domain" description="Ubiquitin-like protease family profile" evidence="6">
    <location>
        <begin position="214"/>
        <end position="383"/>
    </location>
</feature>
<dbReference type="CDD" id="cd15489">
    <property type="entry name" value="PHD_SF"/>
    <property type="match status" value="1"/>
</dbReference>
<evidence type="ECO:0000259" key="6">
    <source>
        <dbReference type="PROSITE" id="PS50600"/>
    </source>
</evidence>
<proteinExistence type="inferred from homology"/>
<dbReference type="Gene3D" id="3.30.40.10">
    <property type="entry name" value="Zinc/RING finger domain, C3HC4 (zinc finger)"/>
    <property type="match status" value="1"/>
</dbReference>
<comment type="caution">
    <text evidence="7">The sequence shown here is derived from an EMBL/GenBank/DDBJ whole genome shotgun (WGS) entry which is preliminary data.</text>
</comment>
<dbReference type="Pfam" id="PF02902">
    <property type="entry name" value="Peptidase_C48"/>
    <property type="match status" value="1"/>
</dbReference>
<dbReference type="SUPFAM" id="SSF57903">
    <property type="entry name" value="FYVE/PHD zinc finger"/>
    <property type="match status" value="1"/>
</dbReference>
<dbReference type="GO" id="GO:0008234">
    <property type="term" value="F:cysteine-type peptidase activity"/>
    <property type="evidence" value="ECO:0007669"/>
    <property type="project" value="UniProtKB-KW"/>
</dbReference>
<dbReference type="Proteomes" id="UP001627154">
    <property type="component" value="Unassembled WGS sequence"/>
</dbReference>
<dbReference type="PANTHER" id="PTHR12606:SF136">
    <property type="entry name" value="ULP1 PROTEASE FAMILY PROTEIN"/>
    <property type="match status" value="1"/>
</dbReference>
<accession>A0ABD2X4T8</accession>
<evidence type="ECO:0000256" key="1">
    <source>
        <dbReference type="ARBA" id="ARBA00005234"/>
    </source>
</evidence>
<evidence type="ECO:0000256" key="5">
    <source>
        <dbReference type="SAM" id="MobiDB-lite"/>
    </source>
</evidence>
<dbReference type="SUPFAM" id="SSF54001">
    <property type="entry name" value="Cysteine proteinases"/>
    <property type="match status" value="1"/>
</dbReference>
<dbReference type="PROSITE" id="PS50600">
    <property type="entry name" value="ULP_PROTEASE"/>
    <property type="match status" value="1"/>
</dbReference>
<dbReference type="GO" id="GO:0006508">
    <property type="term" value="P:proteolysis"/>
    <property type="evidence" value="ECO:0007669"/>
    <property type="project" value="UniProtKB-KW"/>
</dbReference>
<dbReference type="InterPro" id="IPR013083">
    <property type="entry name" value="Znf_RING/FYVE/PHD"/>
</dbReference>
<keyword evidence="4" id="KW-0788">Thiol protease</keyword>
<dbReference type="InterPro" id="IPR011011">
    <property type="entry name" value="Znf_FYVE_PHD"/>
</dbReference>
<evidence type="ECO:0000313" key="8">
    <source>
        <dbReference type="Proteomes" id="UP001627154"/>
    </source>
</evidence>
<organism evidence="7 8">
    <name type="scientific">Trichogramma kaykai</name>
    <dbReference type="NCBI Taxonomy" id="54128"/>
    <lineage>
        <taxon>Eukaryota</taxon>
        <taxon>Metazoa</taxon>
        <taxon>Ecdysozoa</taxon>
        <taxon>Arthropoda</taxon>
        <taxon>Hexapoda</taxon>
        <taxon>Insecta</taxon>
        <taxon>Pterygota</taxon>
        <taxon>Neoptera</taxon>
        <taxon>Endopterygota</taxon>
        <taxon>Hymenoptera</taxon>
        <taxon>Apocrita</taxon>
        <taxon>Proctotrupomorpha</taxon>
        <taxon>Chalcidoidea</taxon>
        <taxon>Trichogrammatidae</taxon>
        <taxon>Trichogramma</taxon>
    </lineage>
</organism>
<name>A0ABD2X4T8_9HYME</name>
<keyword evidence="8" id="KW-1185">Reference proteome</keyword>
<dbReference type="Gene3D" id="3.40.395.10">
    <property type="entry name" value="Adenoviral Proteinase, Chain A"/>
    <property type="match status" value="1"/>
</dbReference>
<sequence length="470" mass="54425">MLCSWKLVLELTTRIQEQRIPDAQFDEYTLWLEWFTAEVMKILLKIFPKHKTFPPPRVKLKRYSNEDNTTPESPTEERSDPPQFAETYLKHIGSDIDATVDFCSVLELSSNGSSVKSLASKVTKASTTGSQKKTTIFYDGFIAKCPYCKEKSNNFFSCDKCKKNLPKNVIRTQIVSEPSALSEDVEYFYIHEEEQLTIEDFTLPKHPMFPKESFQLFSEHFSILSHSSSPEGWLSGELIDCFMKLKSKSWPGSTFVTTEISYLILNLGKEVQEVNWKGYNIGKIAIKKYLFLPYFEADHWTLYVVDFKNKTLCLLDPSRTGITDRSRKAHKNFRKFLVYLKIKKGKTSIATTNWTEVCMDVQRPLQTDGYNCGVFVLYYADQLARNKKFDENNIKFNADEHRVTIAQDFLGSSNNKAHCVYCFRKIPGKEVQFCIVCDRKAHLSCLEKALSQSVKQEKYTCIRCIRFLIH</sequence>
<dbReference type="InterPro" id="IPR003653">
    <property type="entry name" value="Peptidase_C48_C"/>
</dbReference>
<evidence type="ECO:0000256" key="3">
    <source>
        <dbReference type="ARBA" id="ARBA00022801"/>
    </source>
</evidence>
<evidence type="ECO:0000256" key="2">
    <source>
        <dbReference type="ARBA" id="ARBA00022670"/>
    </source>
</evidence>
<dbReference type="InterPro" id="IPR038765">
    <property type="entry name" value="Papain-like_cys_pep_sf"/>
</dbReference>
<keyword evidence="2" id="KW-0645">Protease</keyword>
<protein>
    <recommendedName>
        <fullName evidence="6">Ubiquitin-like protease family profile domain-containing protein</fullName>
    </recommendedName>
</protein>
<feature type="region of interest" description="Disordered" evidence="5">
    <location>
        <begin position="58"/>
        <end position="82"/>
    </location>
</feature>
<gene>
    <name evidence="7" type="ORF">TKK_006238</name>
</gene>
<evidence type="ECO:0000313" key="7">
    <source>
        <dbReference type="EMBL" id="KAL3400371.1"/>
    </source>
</evidence>
<reference evidence="7 8" key="1">
    <citation type="journal article" date="2024" name="bioRxiv">
        <title>A reference genome for Trichogramma kaykai: A tiny desert-dwelling parasitoid wasp with competing sex-ratio distorters.</title>
        <authorList>
            <person name="Culotta J."/>
            <person name="Lindsey A.R."/>
        </authorList>
    </citation>
    <scope>NUCLEOTIDE SEQUENCE [LARGE SCALE GENOMIC DNA]</scope>
    <source>
        <strain evidence="7 8">KSX58</strain>
    </source>
</reference>
<dbReference type="PANTHER" id="PTHR12606">
    <property type="entry name" value="SENTRIN/SUMO-SPECIFIC PROTEASE"/>
    <property type="match status" value="1"/>
</dbReference>
<keyword evidence="3" id="KW-0378">Hydrolase</keyword>
<comment type="similarity">
    <text evidence="1">Belongs to the peptidase C48 family.</text>
</comment>